<keyword evidence="7" id="KW-0479">Metal-binding</keyword>
<feature type="compositionally biased region" description="Basic and acidic residues" evidence="8">
    <location>
        <begin position="105"/>
        <end position="127"/>
    </location>
</feature>
<dbReference type="InterPro" id="IPR005110">
    <property type="entry name" value="MoeA_linker/N"/>
</dbReference>
<dbReference type="PANTHER" id="PTHR10192:SF5">
    <property type="entry name" value="GEPHYRIN"/>
    <property type="match status" value="1"/>
</dbReference>
<dbReference type="RefSeq" id="WP_377343504.1">
    <property type="nucleotide sequence ID" value="NZ_JBHLUE010000026.1"/>
</dbReference>
<dbReference type="Gene3D" id="3.40.980.10">
    <property type="entry name" value="MoaB/Mog-like domain"/>
    <property type="match status" value="1"/>
</dbReference>
<keyword evidence="5 7" id="KW-0501">Molybdenum cofactor biosynthesis</keyword>
<dbReference type="EC" id="2.10.1.1" evidence="7"/>
<dbReference type="InterPro" id="IPR001453">
    <property type="entry name" value="MoaB/Mog_dom"/>
</dbReference>
<evidence type="ECO:0000256" key="2">
    <source>
        <dbReference type="ARBA" id="ARBA00005046"/>
    </source>
</evidence>
<protein>
    <recommendedName>
        <fullName evidence="7">Molybdopterin molybdenumtransferase</fullName>
        <ecNumber evidence="7">2.10.1.1</ecNumber>
    </recommendedName>
</protein>
<comment type="function">
    <text evidence="1 7">Catalyzes the insertion of molybdate into adenylated molybdopterin with the concomitant release of AMP.</text>
</comment>
<comment type="caution">
    <text evidence="10">The sequence shown here is derived from an EMBL/GenBank/DDBJ whole genome shotgun (WGS) entry which is preliminary data.</text>
</comment>
<dbReference type="EMBL" id="JBHLUE010000026">
    <property type="protein sequence ID" value="MFC0567932.1"/>
    <property type="molecule type" value="Genomic_DNA"/>
</dbReference>
<evidence type="ECO:0000313" key="11">
    <source>
        <dbReference type="Proteomes" id="UP001589894"/>
    </source>
</evidence>
<proteinExistence type="inferred from homology"/>
<dbReference type="Gene3D" id="3.90.105.10">
    <property type="entry name" value="Molybdopterin biosynthesis moea protein, domain 2"/>
    <property type="match status" value="1"/>
</dbReference>
<comment type="pathway">
    <text evidence="2 7">Cofactor biosynthesis; molybdopterin biosynthesis.</text>
</comment>
<dbReference type="Proteomes" id="UP001589894">
    <property type="component" value="Unassembled WGS sequence"/>
</dbReference>
<gene>
    <name evidence="10" type="ORF">ACFFHU_27785</name>
</gene>
<evidence type="ECO:0000256" key="4">
    <source>
        <dbReference type="ARBA" id="ARBA00022505"/>
    </source>
</evidence>
<keyword evidence="4 7" id="KW-0500">Molybdenum</keyword>
<reference evidence="10 11" key="1">
    <citation type="submission" date="2024-09" db="EMBL/GenBank/DDBJ databases">
        <authorList>
            <person name="Sun Q."/>
            <person name="Mori K."/>
        </authorList>
    </citation>
    <scope>NUCLEOTIDE SEQUENCE [LARGE SCALE GENOMIC DNA]</scope>
    <source>
        <strain evidence="10 11">TBRC 2205</strain>
    </source>
</reference>
<keyword evidence="11" id="KW-1185">Reference proteome</keyword>
<dbReference type="SMART" id="SM00852">
    <property type="entry name" value="MoCF_biosynth"/>
    <property type="match status" value="1"/>
</dbReference>
<organism evidence="10 11">
    <name type="scientific">Plantactinospora siamensis</name>
    <dbReference type="NCBI Taxonomy" id="555372"/>
    <lineage>
        <taxon>Bacteria</taxon>
        <taxon>Bacillati</taxon>
        <taxon>Actinomycetota</taxon>
        <taxon>Actinomycetes</taxon>
        <taxon>Micromonosporales</taxon>
        <taxon>Micromonosporaceae</taxon>
        <taxon>Plantactinospora</taxon>
    </lineage>
</organism>
<dbReference type="InterPro" id="IPR038987">
    <property type="entry name" value="MoeA-like"/>
</dbReference>
<comment type="similarity">
    <text evidence="3 7">Belongs to the MoeA family.</text>
</comment>
<dbReference type="CDD" id="cd00887">
    <property type="entry name" value="MoeA"/>
    <property type="match status" value="1"/>
</dbReference>
<evidence type="ECO:0000256" key="1">
    <source>
        <dbReference type="ARBA" id="ARBA00002901"/>
    </source>
</evidence>
<accession>A0ABV6P4H3</accession>
<dbReference type="Pfam" id="PF03453">
    <property type="entry name" value="MoeA_N"/>
    <property type="match status" value="1"/>
</dbReference>
<comment type="catalytic activity">
    <reaction evidence="6">
        <text>adenylyl-molybdopterin + molybdate = Mo-molybdopterin + AMP + H(+)</text>
        <dbReference type="Rhea" id="RHEA:35047"/>
        <dbReference type="ChEBI" id="CHEBI:15378"/>
        <dbReference type="ChEBI" id="CHEBI:36264"/>
        <dbReference type="ChEBI" id="CHEBI:62727"/>
        <dbReference type="ChEBI" id="CHEBI:71302"/>
        <dbReference type="ChEBI" id="CHEBI:456215"/>
        <dbReference type="EC" id="2.10.1.1"/>
    </reaction>
</comment>
<dbReference type="Gene3D" id="2.40.340.10">
    <property type="entry name" value="MoeA, C-terminal, domain IV"/>
    <property type="match status" value="1"/>
</dbReference>
<dbReference type="InterPro" id="IPR036425">
    <property type="entry name" value="MoaB/Mog-like_dom_sf"/>
</dbReference>
<comment type="cofactor">
    <cofactor evidence="7">
        <name>Mg(2+)</name>
        <dbReference type="ChEBI" id="CHEBI:18420"/>
    </cofactor>
</comment>
<dbReference type="PANTHER" id="PTHR10192">
    <property type="entry name" value="MOLYBDOPTERIN BIOSYNTHESIS PROTEIN"/>
    <property type="match status" value="1"/>
</dbReference>
<dbReference type="InterPro" id="IPR005111">
    <property type="entry name" value="MoeA_C_domain_IV"/>
</dbReference>
<evidence type="ECO:0000256" key="6">
    <source>
        <dbReference type="ARBA" id="ARBA00047317"/>
    </source>
</evidence>
<evidence type="ECO:0000256" key="5">
    <source>
        <dbReference type="ARBA" id="ARBA00023150"/>
    </source>
</evidence>
<dbReference type="Gene3D" id="2.170.190.11">
    <property type="entry name" value="Molybdopterin biosynthesis moea protein, domain 3"/>
    <property type="match status" value="1"/>
</dbReference>
<evidence type="ECO:0000256" key="3">
    <source>
        <dbReference type="ARBA" id="ARBA00010763"/>
    </source>
</evidence>
<keyword evidence="7" id="KW-0808">Transferase</keyword>
<evidence type="ECO:0000256" key="8">
    <source>
        <dbReference type="SAM" id="MobiDB-lite"/>
    </source>
</evidence>
<evidence type="ECO:0000256" key="7">
    <source>
        <dbReference type="RuleBase" id="RU365090"/>
    </source>
</evidence>
<evidence type="ECO:0000313" key="10">
    <source>
        <dbReference type="EMBL" id="MFC0567932.1"/>
    </source>
</evidence>
<sequence>MAWTEARSAAHAAGLAARPGPVSVPLAEADGLTLAAALTARTDLPAFPAATVDGYAVRGPGPWSVAGRVLAGAVPEPLRAGTAVQVATGAMVPAGTEQIIRAEEARRRPDGRVDGRGRPEREWREPGAEATCGDELAPAGTPVTPALIGLAAVCGHDSLPVIPAVRAAVLVFGDELLTAGLPGRGRVRDGLGPQLPGWLRRLGALPAAGFAPLGPVPDSLTAQASALEAALAHADLVCTAGGTMRGPVDHLRPALAALGGRYVVDRVAVRPGFPMVLAEVPAPDGRPRFVAGLPGNPQSAIAALVSLVAPLLRGLAGRPEPPLPTARLAERVPGRGTFARLVPVRVERGVAEPVGHTGAAMLRGLAGSDGFAVIPPGTDGEAGAGVRWAPLPLLPGQRP</sequence>
<dbReference type="InterPro" id="IPR036688">
    <property type="entry name" value="MoeA_C_domain_IV_sf"/>
</dbReference>
<dbReference type="SUPFAM" id="SSF63882">
    <property type="entry name" value="MoeA N-terminal region -like"/>
    <property type="match status" value="1"/>
</dbReference>
<dbReference type="SUPFAM" id="SSF63867">
    <property type="entry name" value="MoeA C-terminal domain-like"/>
    <property type="match status" value="1"/>
</dbReference>
<name>A0ABV6P4H3_9ACTN</name>
<feature type="region of interest" description="Disordered" evidence="8">
    <location>
        <begin position="105"/>
        <end position="137"/>
    </location>
</feature>
<dbReference type="SUPFAM" id="SSF53218">
    <property type="entry name" value="Molybdenum cofactor biosynthesis proteins"/>
    <property type="match status" value="1"/>
</dbReference>
<dbReference type="InterPro" id="IPR036135">
    <property type="entry name" value="MoeA_linker/N_sf"/>
</dbReference>
<evidence type="ECO:0000259" key="9">
    <source>
        <dbReference type="SMART" id="SM00852"/>
    </source>
</evidence>
<dbReference type="Pfam" id="PF00994">
    <property type="entry name" value="MoCF_biosynth"/>
    <property type="match status" value="1"/>
</dbReference>
<dbReference type="Pfam" id="PF03454">
    <property type="entry name" value="MoeA_C"/>
    <property type="match status" value="1"/>
</dbReference>
<keyword evidence="7" id="KW-0460">Magnesium</keyword>
<feature type="domain" description="MoaB/Mog" evidence="9">
    <location>
        <begin position="168"/>
        <end position="314"/>
    </location>
</feature>